<dbReference type="GO" id="GO:0000160">
    <property type="term" value="P:phosphorelay signal transduction system"/>
    <property type="evidence" value="ECO:0007669"/>
    <property type="project" value="UniProtKB-KW"/>
</dbReference>
<reference evidence="7 8" key="1">
    <citation type="journal article" date="2016" name="Nat. Commun.">
        <title>Thousands of microbial genomes shed light on interconnected biogeochemical processes in an aquifer system.</title>
        <authorList>
            <person name="Anantharaman K."/>
            <person name="Brown C.T."/>
            <person name="Hug L.A."/>
            <person name="Sharon I."/>
            <person name="Castelle C.J."/>
            <person name="Probst A.J."/>
            <person name="Thomas B.C."/>
            <person name="Singh A."/>
            <person name="Wilkins M.J."/>
            <person name="Karaoz U."/>
            <person name="Brodie E.L."/>
            <person name="Williams K.H."/>
            <person name="Hubbard S.S."/>
            <person name="Banfield J.F."/>
        </authorList>
    </citation>
    <scope>NUCLEOTIDE SEQUENCE [LARGE SCALE GENOMIC DNA]</scope>
</reference>
<dbReference type="PANTHER" id="PTHR43711">
    <property type="entry name" value="TWO-COMPONENT HISTIDINE KINASE"/>
    <property type="match status" value="1"/>
</dbReference>
<evidence type="ECO:0000256" key="5">
    <source>
        <dbReference type="ARBA" id="ARBA00023012"/>
    </source>
</evidence>
<dbReference type="InterPro" id="IPR003594">
    <property type="entry name" value="HATPase_dom"/>
</dbReference>
<dbReference type="PROSITE" id="PS50109">
    <property type="entry name" value="HIS_KIN"/>
    <property type="match status" value="1"/>
</dbReference>
<dbReference type="InterPro" id="IPR050736">
    <property type="entry name" value="Sensor_HK_Regulatory"/>
</dbReference>
<dbReference type="EMBL" id="MHLD01000025">
    <property type="protein sequence ID" value="OGZ02283.1"/>
    <property type="molecule type" value="Genomic_DNA"/>
</dbReference>
<evidence type="ECO:0000313" key="8">
    <source>
        <dbReference type="Proteomes" id="UP000179281"/>
    </source>
</evidence>
<sequence length="66" mass="6991">MYEKFFRGDNVRATDTTGTGLGLYIVKSLLDTAGGTIRFESEEGKGSVFTVTVPKQRPGNAGSSSS</sequence>
<evidence type="ECO:0000256" key="3">
    <source>
        <dbReference type="ARBA" id="ARBA00022679"/>
    </source>
</evidence>
<protein>
    <recommendedName>
        <fullName evidence="2">histidine kinase</fullName>
        <ecNumber evidence="2">2.7.13.3</ecNumber>
    </recommendedName>
</protein>
<evidence type="ECO:0000259" key="6">
    <source>
        <dbReference type="PROSITE" id="PS50109"/>
    </source>
</evidence>
<evidence type="ECO:0000256" key="1">
    <source>
        <dbReference type="ARBA" id="ARBA00000085"/>
    </source>
</evidence>
<name>A0A1G2CLK6_9BACT</name>
<dbReference type="SUPFAM" id="SSF55874">
    <property type="entry name" value="ATPase domain of HSP90 chaperone/DNA topoisomerase II/histidine kinase"/>
    <property type="match status" value="1"/>
</dbReference>
<keyword evidence="3" id="KW-0808">Transferase</keyword>
<accession>A0A1G2CLK6</accession>
<dbReference type="Gene3D" id="3.30.565.10">
    <property type="entry name" value="Histidine kinase-like ATPase, C-terminal domain"/>
    <property type="match status" value="1"/>
</dbReference>
<dbReference type="Pfam" id="PF02518">
    <property type="entry name" value="HATPase_c"/>
    <property type="match status" value="1"/>
</dbReference>
<dbReference type="Proteomes" id="UP000179281">
    <property type="component" value="Unassembled WGS sequence"/>
</dbReference>
<dbReference type="PRINTS" id="PR00344">
    <property type="entry name" value="BCTRLSENSOR"/>
</dbReference>
<evidence type="ECO:0000256" key="4">
    <source>
        <dbReference type="ARBA" id="ARBA00022777"/>
    </source>
</evidence>
<keyword evidence="5" id="KW-0902">Two-component regulatory system</keyword>
<dbReference type="EC" id="2.7.13.3" evidence="2"/>
<dbReference type="InterPro" id="IPR004358">
    <property type="entry name" value="Sig_transdc_His_kin-like_C"/>
</dbReference>
<dbReference type="InterPro" id="IPR005467">
    <property type="entry name" value="His_kinase_dom"/>
</dbReference>
<comment type="catalytic activity">
    <reaction evidence="1">
        <text>ATP + protein L-histidine = ADP + protein N-phospho-L-histidine.</text>
        <dbReference type="EC" id="2.7.13.3"/>
    </reaction>
</comment>
<organism evidence="7 8">
    <name type="scientific">Candidatus Liptonbacteria bacterium RIFCSPLOWO2_12_FULL_60_15</name>
    <dbReference type="NCBI Taxonomy" id="1798653"/>
    <lineage>
        <taxon>Bacteria</taxon>
        <taxon>Candidatus Liptoniibacteriota</taxon>
    </lineage>
</organism>
<feature type="domain" description="Histidine kinase" evidence="6">
    <location>
        <begin position="1"/>
        <end position="57"/>
    </location>
</feature>
<dbReference type="PANTHER" id="PTHR43711:SF1">
    <property type="entry name" value="HISTIDINE KINASE 1"/>
    <property type="match status" value="1"/>
</dbReference>
<dbReference type="STRING" id="1798653.A3G64_03125"/>
<evidence type="ECO:0000256" key="2">
    <source>
        <dbReference type="ARBA" id="ARBA00012438"/>
    </source>
</evidence>
<proteinExistence type="predicted"/>
<evidence type="ECO:0000313" key="7">
    <source>
        <dbReference type="EMBL" id="OGZ02283.1"/>
    </source>
</evidence>
<gene>
    <name evidence="7" type="ORF">A3G64_03125</name>
</gene>
<dbReference type="GO" id="GO:0004673">
    <property type="term" value="F:protein histidine kinase activity"/>
    <property type="evidence" value="ECO:0007669"/>
    <property type="project" value="UniProtKB-EC"/>
</dbReference>
<dbReference type="InterPro" id="IPR036890">
    <property type="entry name" value="HATPase_C_sf"/>
</dbReference>
<keyword evidence="4" id="KW-0418">Kinase</keyword>
<comment type="caution">
    <text evidence="7">The sequence shown here is derived from an EMBL/GenBank/DDBJ whole genome shotgun (WGS) entry which is preliminary data.</text>
</comment>
<dbReference type="AlphaFoldDB" id="A0A1G2CLK6"/>